<evidence type="ECO:0000256" key="2">
    <source>
        <dbReference type="ARBA" id="ARBA00005061"/>
    </source>
</evidence>
<dbReference type="UniPathway" id="UPA00391"/>
<dbReference type="eggNOG" id="COG0720">
    <property type="taxonomic scope" value="Bacteria"/>
</dbReference>
<evidence type="ECO:0000256" key="5">
    <source>
        <dbReference type="ARBA" id="ARBA00018141"/>
    </source>
</evidence>
<evidence type="ECO:0000256" key="4">
    <source>
        <dbReference type="ARBA" id="ARBA00012982"/>
    </source>
</evidence>
<sequence length="128" mass="14523">MFSLRIADYLKCAHSFKGEIFGIAQILHIITYEVEAVFIVEELDENNLVVDFGASQQALTAIIGTMNYKNLDELPELNGKNTTTEFLCRYIHEYMSKAVEDLFSGTLRITMRESTVAEVSYEKPVTKS</sequence>
<evidence type="ECO:0000256" key="8">
    <source>
        <dbReference type="ARBA" id="ARBA00023239"/>
    </source>
</evidence>
<dbReference type="InterPro" id="IPR007115">
    <property type="entry name" value="6-PTP_synth/QueD"/>
</dbReference>
<dbReference type="Proteomes" id="UP000001880">
    <property type="component" value="Chromosome"/>
</dbReference>
<keyword evidence="6" id="KW-0479">Metal-binding</keyword>
<protein>
    <recommendedName>
        <fullName evidence="5">6-carboxy-5,6,7,8-tetrahydropterin synthase</fullName>
        <ecNumber evidence="4">4.1.2.50</ecNumber>
    </recommendedName>
    <alternativeName>
        <fullName evidence="9">Queuosine biosynthesis protein QueD</fullName>
    </alternativeName>
</protein>
<dbReference type="STRING" id="502025.Hoch_0540"/>
<dbReference type="GO" id="GO:0070497">
    <property type="term" value="F:6-carboxytetrahydropterin synthase activity"/>
    <property type="evidence" value="ECO:0007669"/>
    <property type="project" value="UniProtKB-EC"/>
</dbReference>
<comment type="catalytic activity">
    <reaction evidence="10">
        <text>7,8-dihydroneopterin 3'-triphosphate + H2O = 6-carboxy-5,6,7,8-tetrahydropterin + triphosphate + acetaldehyde + 2 H(+)</text>
        <dbReference type="Rhea" id="RHEA:27966"/>
        <dbReference type="ChEBI" id="CHEBI:15343"/>
        <dbReference type="ChEBI" id="CHEBI:15377"/>
        <dbReference type="ChEBI" id="CHEBI:15378"/>
        <dbReference type="ChEBI" id="CHEBI:18036"/>
        <dbReference type="ChEBI" id="CHEBI:58462"/>
        <dbReference type="ChEBI" id="CHEBI:61032"/>
        <dbReference type="EC" id="4.1.2.50"/>
    </reaction>
</comment>
<dbReference type="InterPro" id="IPR038418">
    <property type="entry name" value="6-PTP_synth/QueD_sf"/>
</dbReference>
<evidence type="ECO:0000256" key="9">
    <source>
        <dbReference type="ARBA" id="ARBA00031449"/>
    </source>
</evidence>
<keyword evidence="8" id="KW-0456">Lyase</keyword>
<evidence type="ECO:0000313" key="11">
    <source>
        <dbReference type="EMBL" id="ACY13178.1"/>
    </source>
</evidence>
<dbReference type="HOGENOM" id="CLU_111016_6_3_7"/>
<gene>
    <name evidence="11" type="ordered locus">Hoch_0540</name>
</gene>
<comment type="cofactor">
    <cofactor evidence="1">
        <name>Zn(2+)</name>
        <dbReference type="ChEBI" id="CHEBI:29105"/>
    </cofactor>
</comment>
<keyword evidence="7" id="KW-0862">Zinc</keyword>
<dbReference type="OrthoDB" id="9787853at2"/>
<dbReference type="Gene3D" id="3.30.479.10">
    <property type="entry name" value="6-pyruvoyl tetrahydropterin synthase/QueD"/>
    <property type="match status" value="1"/>
</dbReference>
<comment type="similarity">
    <text evidence="3">Belongs to the PTPS family. QueD subfamily.</text>
</comment>
<evidence type="ECO:0000256" key="1">
    <source>
        <dbReference type="ARBA" id="ARBA00001947"/>
    </source>
</evidence>
<organism evidence="11 12">
    <name type="scientific">Haliangium ochraceum (strain DSM 14365 / JCM 11303 / SMP-2)</name>
    <dbReference type="NCBI Taxonomy" id="502025"/>
    <lineage>
        <taxon>Bacteria</taxon>
        <taxon>Pseudomonadati</taxon>
        <taxon>Myxococcota</taxon>
        <taxon>Polyangia</taxon>
        <taxon>Haliangiales</taxon>
        <taxon>Kofleriaceae</taxon>
        <taxon>Haliangium</taxon>
    </lineage>
</organism>
<comment type="pathway">
    <text evidence="2">Purine metabolism; 7-cyano-7-deazaguanine biosynthesis.</text>
</comment>
<evidence type="ECO:0000256" key="7">
    <source>
        <dbReference type="ARBA" id="ARBA00022833"/>
    </source>
</evidence>
<evidence type="ECO:0000256" key="6">
    <source>
        <dbReference type="ARBA" id="ARBA00022723"/>
    </source>
</evidence>
<dbReference type="RefSeq" id="WP_012825805.1">
    <property type="nucleotide sequence ID" value="NC_013440.1"/>
</dbReference>
<accession>D0LLG1</accession>
<name>D0LLG1_HALO1</name>
<dbReference type="EMBL" id="CP001804">
    <property type="protein sequence ID" value="ACY13178.1"/>
    <property type="molecule type" value="Genomic_DNA"/>
</dbReference>
<dbReference type="PANTHER" id="PTHR12589">
    <property type="entry name" value="PYRUVOYL TETRAHYDROBIOPTERIN SYNTHASE"/>
    <property type="match status" value="1"/>
</dbReference>
<evidence type="ECO:0000256" key="3">
    <source>
        <dbReference type="ARBA" id="ARBA00008900"/>
    </source>
</evidence>
<dbReference type="AlphaFoldDB" id="D0LLG1"/>
<evidence type="ECO:0000256" key="10">
    <source>
        <dbReference type="ARBA" id="ARBA00048807"/>
    </source>
</evidence>
<dbReference type="PANTHER" id="PTHR12589:SF7">
    <property type="entry name" value="6-PYRUVOYL TETRAHYDROBIOPTERIN SYNTHASE"/>
    <property type="match status" value="1"/>
</dbReference>
<reference evidence="11 12" key="1">
    <citation type="journal article" date="2010" name="Stand. Genomic Sci.">
        <title>Complete genome sequence of Haliangium ochraceum type strain (SMP-2).</title>
        <authorList>
            <consortium name="US DOE Joint Genome Institute (JGI-PGF)"/>
            <person name="Ivanova N."/>
            <person name="Daum C."/>
            <person name="Lang E."/>
            <person name="Abt B."/>
            <person name="Kopitz M."/>
            <person name="Saunders E."/>
            <person name="Lapidus A."/>
            <person name="Lucas S."/>
            <person name="Glavina Del Rio T."/>
            <person name="Nolan M."/>
            <person name="Tice H."/>
            <person name="Copeland A."/>
            <person name="Cheng J.F."/>
            <person name="Chen F."/>
            <person name="Bruce D."/>
            <person name="Goodwin L."/>
            <person name="Pitluck S."/>
            <person name="Mavromatis K."/>
            <person name="Pati A."/>
            <person name="Mikhailova N."/>
            <person name="Chen A."/>
            <person name="Palaniappan K."/>
            <person name="Land M."/>
            <person name="Hauser L."/>
            <person name="Chang Y.J."/>
            <person name="Jeffries C.D."/>
            <person name="Detter J.C."/>
            <person name="Brettin T."/>
            <person name="Rohde M."/>
            <person name="Goker M."/>
            <person name="Bristow J."/>
            <person name="Markowitz V."/>
            <person name="Eisen J.A."/>
            <person name="Hugenholtz P."/>
            <person name="Kyrpides N.C."/>
            <person name="Klenk H.P."/>
        </authorList>
    </citation>
    <scope>NUCLEOTIDE SEQUENCE [LARGE SCALE GENOMIC DNA]</scope>
    <source>
        <strain evidence="12">DSM 14365 / CIP 107738 / JCM 11303 / AJ 13395 / SMP-2</strain>
    </source>
</reference>
<dbReference type="EC" id="4.1.2.50" evidence="4"/>
<dbReference type="KEGG" id="hoh:Hoch_0540"/>
<keyword evidence="12" id="KW-1185">Reference proteome</keyword>
<dbReference type="GO" id="GO:0046872">
    <property type="term" value="F:metal ion binding"/>
    <property type="evidence" value="ECO:0007669"/>
    <property type="project" value="UniProtKB-KW"/>
</dbReference>
<dbReference type="Pfam" id="PF01242">
    <property type="entry name" value="PTPS"/>
    <property type="match status" value="1"/>
</dbReference>
<evidence type="ECO:0000313" key="12">
    <source>
        <dbReference type="Proteomes" id="UP000001880"/>
    </source>
</evidence>
<dbReference type="SUPFAM" id="SSF55620">
    <property type="entry name" value="Tetrahydrobiopterin biosynthesis enzymes-like"/>
    <property type="match status" value="1"/>
</dbReference>
<proteinExistence type="inferred from homology"/>